<name>A0A077ZG12_TRITR</name>
<dbReference type="SUPFAM" id="SSF52025">
    <property type="entry name" value="PA domain"/>
    <property type="match status" value="1"/>
</dbReference>
<evidence type="ECO:0000313" key="4">
    <source>
        <dbReference type="EMBL" id="CDW59281.1"/>
    </source>
</evidence>
<keyword evidence="2" id="KW-0325">Glycoprotein</keyword>
<evidence type="ECO:0000313" key="5">
    <source>
        <dbReference type="Proteomes" id="UP000030665"/>
    </source>
</evidence>
<keyword evidence="5" id="KW-1185">Reference proteome</keyword>
<dbReference type="Proteomes" id="UP000030665">
    <property type="component" value="Unassembled WGS sequence"/>
</dbReference>
<gene>
    <name evidence="4" type="ORF">TTRE_0000761301</name>
</gene>
<dbReference type="Gene3D" id="3.50.30.30">
    <property type="match status" value="1"/>
</dbReference>
<feature type="domain" description="PA" evidence="3">
    <location>
        <begin position="58"/>
        <end position="146"/>
    </location>
</feature>
<dbReference type="AlphaFoldDB" id="A0A077ZG12"/>
<dbReference type="PANTHER" id="PTHR22702">
    <property type="entry name" value="PROTEASE-ASSOCIATED DOMAIN-CONTAINING PROTEIN"/>
    <property type="match status" value="1"/>
</dbReference>
<evidence type="ECO:0000256" key="2">
    <source>
        <dbReference type="ARBA" id="ARBA00023180"/>
    </source>
</evidence>
<protein>
    <submittedName>
        <fullName evidence="4">PA domain containing protein</fullName>
    </submittedName>
</protein>
<dbReference type="PANTHER" id="PTHR22702:SF1">
    <property type="entry name" value="PROTEASE-ASSOCIATED DOMAIN-CONTAINING PROTEIN 1"/>
    <property type="match status" value="1"/>
</dbReference>
<dbReference type="EMBL" id="HG806547">
    <property type="protein sequence ID" value="CDW59281.1"/>
    <property type="molecule type" value="Genomic_DNA"/>
</dbReference>
<dbReference type="InterPro" id="IPR046450">
    <property type="entry name" value="PA_dom_sf"/>
</dbReference>
<reference evidence="4" key="1">
    <citation type="submission" date="2014-01" db="EMBL/GenBank/DDBJ databases">
        <authorList>
            <person name="Aslett M."/>
        </authorList>
    </citation>
    <scope>NUCLEOTIDE SEQUENCE</scope>
</reference>
<accession>A0A077ZG12</accession>
<keyword evidence="1" id="KW-0732">Signal</keyword>
<organism evidence="4 5">
    <name type="scientific">Trichuris trichiura</name>
    <name type="common">Whipworm</name>
    <name type="synonym">Trichocephalus trichiurus</name>
    <dbReference type="NCBI Taxonomy" id="36087"/>
    <lineage>
        <taxon>Eukaryota</taxon>
        <taxon>Metazoa</taxon>
        <taxon>Ecdysozoa</taxon>
        <taxon>Nematoda</taxon>
        <taxon>Enoplea</taxon>
        <taxon>Dorylaimia</taxon>
        <taxon>Trichinellida</taxon>
        <taxon>Trichuridae</taxon>
        <taxon>Trichuris</taxon>
    </lineage>
</organism>
<reference evidence="4" key="2">
    <citation type="submission" date="2014-03" db="EMBL/GenBank/DDBJ databases">
        <title>The whipworm genome and dual-species transcriptomics of an intimate host-pathogen interaction.</title>
        <authorList>
            <person name="Foth B.J."/>
            <person name="Tsai I.J."/>
            <person name="Reid A.J."/>
            <person name="Bancroft A.J."/>
            <person name="Nichol S."/>
            <person name="Tracey A."/>
            <person name="Holroyd N."/>
            <person name="Cotton J.A."/>
            <person name="Stanley E.J."/>
            <person name="Zarowiecki M."/>
            <person name="Liu J.Z."/>
            <person name="Huckvale T."/>
            <person name="Cooper P.J."/>
            <person name="Grencis R.K."/>
            <person name="Berriman M."/>
        </authorList>
    </citation>
    <scope>NUCLEOTIDE SEQUENCE [LARGE SCALE GENOMIC DNA]</scope>
</reference>
<dbReference type="OrthoDB" id="206201at2759"/>
<dbReference type="Pfam" id="PF02225">
    <property type="entry name" value="PA"/>
    <property type="match status" value="1"/>
</dbReference>
<evidence type="ECO:0000256" key="1">
    <source>
        <dbReference type="ARBA" id="ARBA00022729"/>
    </source>
</evidence>
<sequence>MERVQSPRCFVKGSIANSDGDVKDFFFEVLEPKDLGYSFQIRMAHFSAKPGSQSYRLQLVLSEPAKFCNVSSEDVTPGPGGVWLIERGECSFIHKVRNAERLGAAVVLISDIEAGDENFIDMMGTYSSDKAKIPAFYLPGADGKRLRTYLLYGKDAVWIKIPLNLSFVPLHMVRKPPWDPW</sequence>
<evidence type="ECO:0000259" key="3">
    <source>
        <dbReference type="Pfam" id="PF02225"/>
    </source>
</evidence>
<dbReference type="InterPro" id="IPR003137">
    <property type="entry name" value="PA_domain"/>
</dbReference>
<proteinExistence type="predicted"/>